<dbReference type="OMA" id="TAQRGNC"/>
<evidence type="ECO:0000256" key="4">
    <source>
        <dbReference type="ARBA" id="ARBA00023128"/>
    </source>
</evidence>
<dbReference type="KEGG" id="kla:KLLA0_A02035g"/>
<dbReference type="Gene3D" id="2.30.30.30">
    <property type="match status" value="1"/>
</dbReference>
<dbReference type="GO" id="GO:0003735">
    <property type="term" value="F:structural constituent of ribosome"/>
    <property type="evidence" value="ECO:0007669"/>
    <property type="project" value="InterPro"/>
</dbReference>
<keyword evidence="4" id="KW-0496">Mitochondrion</keyword>
<dbReference type="FunFam" id="4.10.950.10:FF:000001">
    <property type="entry name" value="50S ribosomal protein L2"/>
    <property type="match status" value="1"/>
</dbReference>
<dbReference type="SUPFAM" id="SSF50249">
    <property type="entry name" value="Nucleic acid-binding proteins"/>
    <property type="match status" value="1"/>
</dbReference>
<dbReference type="InParanoid" id="Q6CY99"/>
<keyword evidence="12" id="KW-1185">Reference proteome</keyword>
<dbReference type="eggNOG" id="KOG0438">
    <property type="taxonomic scope" value="Eukaryota"/>
</dbReference>
<feature type="domain" description="Large ribosomal subunit protein uL2 C-terminal" evidence="9">
    <location>
        <begin position="240"/>
        <end position="370"/>
    </location>
</feature>
<protein>
    <recommendedName>
        <fullName evidence="7">Large ribosomal subunit protein uL2m</fullName>
    </recommendedName>
</protein>
<dbReference type="HOGENOM" id="CLU_036235_3_1_1"/>
<dbReference type="Gene3D" id="4.10.950.10">
    <property type="entry name" value="Ribosomal protein L2, domain 3"/>
    <property type="match status" value="1"/>
</dbReference>
<dbReference type="InterPro" id="IPR008991">
    <property type="entry name" value="Translation_prot_SH3-like_sf"/>
</dbReference>
<dbReference type="Gene3D" id="2.40.50.140">
    <property type="entry name" value="Nucleic acid-binding proteins"/>
    <property type="match status" value="1"/>
</dbReference>
<evidence type="ECO:0000313" key="12">
    <source>
        <dbReference type="Proteomes" id="UP000000598"/>
    </source>
</evidence>
<feature type="compositionally biased region" description="Basic residues" evidence="8">
    <location>
        <begin position="374"/>
        <end position="385"/>
    </location>
</feature>
<evidence type="ECO:0000256" key="5">
    <source>
        <dbReference type="ARBA" id="ARBA00023274"/>
    </source>
</evidence>
<dbReference type="PROSITE" id="PS00467">
    <property type="entry name" value="RIBOSOMAL_L2"/>
    <property type="match status" value="1"/>
</dbReference>
<evidence type="ECO:0000256" key="3">
    <source>
        <dbReference type="ARBA" id="ARBA00022980"/>
    </source>
</evidence>
<keyword evidence="3" id="KW-0689">Ribosomal protein</keyword>
<dbReference type="AlphaFoldDB" id="Q6CY99"/>
<dbReference type="SMART" id="SM01382">
    <property type="entry name" value="Ribosomal_L2_C"/>
    <property type="match status" value="1"/>
</dbReference>
<comment type="function">
    <text evidence="6">Component of the mitochondrial ribosome (mitoribosome), a dedicated translation machinery responsible for the synthesis of mitochondrial genome-encoded proteins, including at least some of the essential transmembrane subunits of the mitochondrial respiratory chain. The mitoribosomes are attached to the mitochondrial inner membrane and translation products are cotranslationally integrated into the membrane.</text>
</comment>
<proteinExistence type="inferred from homology"/>
<comment type="similarity">
    <text evidence="2">Belongs to the universal ribosomal protein uL2 family.</text>
</comment>
<evidence type="ECO:0000313" key="11">
    <source>
        <dbReference type="EMBL" id="CAH02678.1"/>
    </source>
</evidence>
<dbReference type="PaxDb" id="284590-Q6CY99"/>
<dbReference type="Pfam" id="PF03947">
    <property type="entry name" value="Ribosomal_L2_C"/>
    <property type="match status" value="1"/>
</dbReference>
<dbReference type="SMART" id="SM01383">
    <property type="entry name" value="Ribosomal_L2"/>
    <property type="match status" value="1"/>
</dbReference>
<dbReference type="GO" id="GO:0005762">
    <property type="term" value="C:mitochondrial large ribosomal subunit"/>
    <property type="evidence" value="ECO:0007669"/>
    <property type="project" value="TreeGrafter"/>
</dbReference>
<evidence type="ECO:0000256" key="2">
    <source>
        <dbReference type="ARBA" id="ARBA00005636"/>
    </source>
</evidence>
<evidence type="ECO:0000256" key="6">
    <source>
        <dbReference type="ARBA" id="ARBA00037226"/>
    </source>
</evidence>
<evidence type="ECO:0000259" key="9">
    <source>
        <dbReference type="SMART" id="SM01382"/>
    </source>
</evidence>
<dbReference type="InterPro" id="IPR012340">
    <property type="entry name" value="NA-bd_OB-fold"/>
</dbReference>
<dbReference type="PANTHER" id="PTHR13691:SF5">
    <property type="entry name" value="LARGE RIBOSOMAL SUBUNIT PROTEIN UL2M"/>
    <property type="match status" value="1"/>
</dbReference>
<name>Q6CY99_KLULA</name>
<evidence type="ECO:0000256" key="1">
    <source>
        <dbReference type="ARBA" id="ARBA00004173"/>
    </source>
</evidence>
<accession>Q6CY99</accession>
<dbReference type="PANTHER" id="PTHR13691">
    <property type="entry name" value="RIBOSOMAL PROTEIN L2"/>
    <property type="match status" value="1"/>
</dbReference>
<dbReference type="InterPro" id="IPR014726">
    <property type="entry name" value="Ribosomal_uL2_dom3"/>
</dbReference>
<dbReference type="InterPro" id="IPR005880">
    <property type="entry name" value="Ribosomal_uL2_bac/org-type"/>
</dbReference>
<comment type="subcellular location">
    <subcellularLocation>
        <location evidence="1">Mitochondrion</location>
    </subcellularLocation>
</comment>
<reference evidence="11 12" key="1">
    <citation type="journal article" date="2004" name="Nature">
        <title>Genome evolution in yeasts.</title>
        <authorList>
            <consortium name="Genolevures"/>
            <person name="Dujon B."/>
            <person name="Sherman D."/>
            <person name="Fischer G."/>
            <person name="Durrens P."/>
            <person name="Casaregola S."/>
            <person name="Lafontaine I."/>
            <person name="de Montigny J."/>
            <person name="Marck C."/>
            <person name="Neuveglise C."/>
            <person name="Talla E."/>
            <person name="Goffard N."/>
            <person name="Frangeul L."/>
            <person name="Aigle M."/>
            <person name="Anthouard V."/>
            <person name="Babour A."/>
            <person name="Barbe V."/>
            <person name="Barnay S."/>
            <person name="Blanchin S."/>
            <person name="Beckerich J.M."/>
            <person name="Beyne E."/>
            <person name="Bleykasten C."/>
            <person name="Boisrame A."/>
            <person name="Boyer J."/>
            <person name="Cattolico L."/>
            <person name="Confanioleri F."/>
            <person name="de Daruvar A."/>
            <person name="Despons L."/>
            <person name="Fabre E."/>
            <person name="Fairhead C."/>
            <person name="Ferry-Dumazet H."/>
            <person name="Groppi A."/>
            <person name="Hantraye F."/>
            <person name="Hennequin C."/>
            <person name="Jauniaux N."/>
            <person name="Joyet P."/>
            <person name="Kachouri R."/>
            <person name="Kerrest A."/>
            <person name="Koszul R."/>
            <person name="Lemaire M."/>
            <person name="Lesur I."/>
            <person name="Ma L."/>
            <person name="Muller H."/>
            <person name="Nicaud J.M."/>
            <person name="Nikolski M."/>
            <person name="Oztas S."/>
            <person name="Ozier-Kalogeropoulos O."/>
            <person name="Pellenz S."/>
            <person name="Potier S."/>
            <person name="Richard G.F."/>
            <person name="Straub M.L."/>
            <person name="Suleau A."/>
            <person name="Swennene D."/>
            <person name="Tekaia F."/>
            <person name="Wesolowski-Louvel M."/>
            <person name="Westhof E."/>
            <person name="Wirth B."/>
            <person name="Zeniou-Meyer M."/>
            <person name="Zivanovic I."/>
            <person name="Bolotin-Fukuhara M."/>
            <person name="Thierry A."/>
            <person name="Bouchier C."/>
            <person name="Caudron B."/>
            <person name="Scarpelli C."/>
            <person name="Gaillardin C."/>
            <person name="Weissenbach J."/>
            <person name="Wincker P."/>
            <person name="Souciet J.L."/>
        </authorList>
    </citation>
    <scope>NUCLEOTIDE SEQUENCE [LARGE SCALE GENOMIC DNA]</scope>
    <source>
        <strain evidence="12">ATCC 8585 / CBS 2359 / DSM 70799 / NBRC 1267 / NRRL Y-1140 / WM37</strain>
    </source>
</reference>
<sequence length="401" mass="44309">MFKQFNLRCLTPLASGVSSRVQVPWNVSMIMSLNNTSLGGIRSMASITPTGNEEQSSVDDVNVHMLKIVPNNTDVVALEKQDELLRRRRKLAKEVTQMKKLKPVSPGLRWYRAPIYPYLHKGRPVKSLTLAKRGNGGRNHSGKITVRHRGGGHKRRLRTVDFSRFESGMQTVERIEYDPGRSAHIALIKHNDTGALSYILACDGLRAGDTIESYRKGIPPSFLKEMGGKIDPAILSVRTAQRGNCLPISMIPIGSIVHNIGITPTGPGKFCRAAGSYARILSKIPEKNKAVVRLQSGEHRYVSLEAAATMGVVSNIDHQNRSLGKAGRSRWLGIRPTVRGVAMNKCDHPHGGGRGKSKSKKLSMSPWGQLAKGYKTRRGKHQNKMKVKDRPRGKAGRKARQ</sequence>
<dbReference type="GO" id="GO:0032543">
    <property type="term" value="P:mitochondrial translation"/>
    <property type="evidence" value="ECO:0007669"/>
    <property type="project" value="TreeGrafter"/>
</dbReference>
<dbReference type="GO" id="GO:0016740">
    <property type="term" value="F:transferase activity"/>
    <property type="evidence" value="ECO:0007669"/>
    <property type="project" value="InterPro"/>
</dbReference>
<dbReference type="FunFam" id="2.40.50.140:FF:000128">
    <property type="entry name" value="50S ribosomal protein L2"/>
    <property type="match status" value="1"/>
</dbReference>
<dbReference type="SUPFAM" id="SSF50104">
    <property type="entry name" value="Translation proteins SH3-like domain"/>
    <property type="match status" value="1"/>
</dbReference>
<feature type="region of interest" description="Disordered" evidence="8">
    <location>
        <begin position="342"/>
        <end position="401"/>
    </location>
</feature>
<evidence type="ECO:0000259" key="10">
    <source>
        <dbReference type="SMART" id="SM01383"/>
    </source>
</evidence>
<dbReference type="EMBL" id="CR382121">
    <property type="protein sequence ID" value="CAH02678.1"/>
    <property type="molecule type" value="Genomic_DNA"/>
</dbReference>
<dbReference type="InterPro" id="IPR022669">
    <property type="entry name" value="Ribosomal_uL2_C"/>
</dbReference>
<gene>
    <name evidence="11" type="ORF">KLLA0_A02035g</name>
</gene>
<dbReference type="NCBIfam" id="TIGR01171">
    <property type="entry name" value="rplB_bact"/>
    <property type="match status" value="1"/>
</dbReference>
<dbReference type="InterPro" id="IPR022666">
    <property type="entry name" value="Ribosomal_uL2_RNA-bd_dom"/>
</dbReference>
<dbReference type="GO" id="GO:0003723">
    <property type="term" value="F:RNA binding"/>
    <property type="evidence" value="ECO:0007669"/>
    <property type="project" value="InterPro"/>
</dbReference>
<dbReference type="InterPro" id="IPR014722">
    <property type="entry name" value="Rib_uL2_dom2"/>
</dbReference>
<dbReference type="STRING" id="284590.Q6CY99"/>
<dbReference type="FunCoup" id="Q6CY99">
    <property type="interactions" value="483"/>
</dbReference>
<feature type="compositionally biased region" description="Basic residues" evidence="8">
    <location>
        <begin position="351"/>
        <end position="361"/>
    </location>
</feature>
<dbReference type="InterPro" id="IPR022671">
    <property type="entry name" value="Ribosomal_uL2_CS"/>
</dbReference>
<keyword evidence="5" id="KW-0687">Ribonucleoprotein</keyword>
<evidence type="ECO:0000256" key="8">
    <source>
        <dbReference type="SAM" id="MobiDB-lite"/>
    </source>
</evidence>
<dbReference type="Proteomes" id="UP000000598">
    <property type="component" value="Chromosome A"/>
</dbReference>
<evidence type="ECO:0000256" key="7">
    <source>
        <dbReference type="ARBA" id="ARBA00069872"/>
    </source>
</evidence>
<organism evidence="11 12">
    <name type="scientific">Kluyveromyces lactis (strain ATCC 8585 / CBS 2359 / DSM 70799 / NBRC 1267 / NRRL Y-1140 / WM37)</name>
    <name type="common">Yeast</name>
    <name type="synonym">Candida sphaerica</name>
    <dbReference type="NCBI Taxonomy" id="284590"/>
    <lineage>
        <taxon>Eukaryota</taxon>
        <taxon>Fungi</taxon>
        <taxon>Dikarya</taxon>
        <taxon>Ascomycota</taxon>
        <taxon>Saccharomycotina</taxon>
        <taxon>Saccharomycetes</taxon>
        <taxon>Saccharomycetales</taxon>
        <taxon>Saccharomycetaceae</taxon>
        <taxon>Kluyveromyces</taxon>
    </lineage>
</organism>
<dbReference type="Pfam" id="PF00181">
    <property type="entry name" value="Ribosomal_L2_N"/>
    <property type="match status" value="1"/>
</dbReference>
<feature type="region of interest" description="Disordered" evidence="8">
    <location>
        <begin position="132"/>
        <end position="153"/>
    </location>
</feature>
<feature type="domain" description="Large ribosomal subunit protein uL2 RNA-binding" evidence="10">
    <location>
        <begin position="137"/>
        <end position="213"/>
    </location>
</feature>
<dbReference type="InterPro" id="IPR002171">
    <property type="entry name" value="Ribosomal_uL2"/>
</dbReference>